<protein>
    <submittedName>
        <fullName evidence="1">Uncharacterized protein</fullName>
    </submittedName>
</protein>
<evidence type="ECO:0000313" key="2">
    <source>
        <dbReference type="Proteomes" id="UP000825935"/>
    </source>
</evidence>
<proteinExistence type="predicted"/>
<organism evidence="1 2">
    <name type="scientific">Ceratopteris richardii</name>
    <name type="common">Triangle waterfern</name>
    <dbReference type="NCBI Taxonomy" id="49495"/>
    <lineage>
        <taxon>Eukaryota</taxon>
        <taxon>Viridiplantae</taxon>
        <taxon>Streptophyta</taxon>
        <taxon>Embryophyta</taxon>
        <taxon>Tracheophyta</taxon>
        <taxon>Polypodiopsida</taxon>
        <taxon>Polypodiidae</taxon>
        <taxon>Polypodiales</taxon>
        <taxon>Pteridineae</taxon>
        <taxon>Pteridaceae</taxon>
        <taxon>Parkerioideae</taxon>
        <taxon>Ceratopteris</taxon>
    </lineage>
</organism>
<keyword evidence="2" id="KW-1185">Reference proteome</keyword>
<reference evidence="1" key="1">
    <citation type="submission" date="2021-08" db="EMBL/GenBank/DDBJ databases">
        <title>WGS assembly of Ceratopteris richardii.</title>
        <authorList>
            <person name="Marchant D.B."/>
            <person name="Chen G."/>
            <person name="Jenkins J."/>
            <person name="Shu S."/>
            <person name="Leebens-Mack J."/>
            <person name="Grimwood J."/>
            <person name="Schmutz J."/>
            <person name="Soltis P."/>
            <person name="Soltis D."/>
            <person name="Chen Z.-H."/>
        </authorList>
    </citation>
    <scope>NUCLEOTIDE SEQUENCE</scope>
    <source>
        <strain evidence="1">Whitten #5841</strain>
        <tissue evidence="1">Leaf</tissue>
    </source>
</reference>
<name>A0A8T2RW58_CERRI</name>
<gene>
    <name evidence="1" type="ORF">KP509_24G068800</name>
</gene>
<dbReference type="EMBL" id="CM035429">
    <property type="protein sequence ID" value="KAH7300570.1"/>
    <property type="molecule type" value="Genomic_DNA"/>
</dbReference>
<evidence type="ECO:0000313" key="1">
    <source>
        <dbReference type="EMBL" id="KAH7300570.1"/>
    </source>
</evidence>
<accession>A0A8T2RW58</accession>
<comment type="caution">
    <text evidence="1">The sequence shown here is derived from an EMBL/GenBank/DDBJ whole genome shotgun (WGS) entry which is preliminary data.</text>
</comment>
<sequence length="125" mass="14635">MAVFLNRRIVRTMDQSPLINCRVQPKAHPQSFINRRMYRKVLFICMRISLSDKLFQLFPLIILIVAGVINQIHLHCTHSTRLYALTRSLTPLRQLNGLGTSSYLPQPWLAKWHHRDATIFIVFPL</sequence>
<dbReference type="AlphaFoldDB" id="A0A8T2RW58"/>
<dbReference type="Proteomes" id="UP000825935">
    <property type="component" value="Chromosome 24"/>
</dbReference>